<gene>
    <name evidence="4" type="ORF">TGRH88_002520</name>
</gene>
<evidence type="ECO:0000256" key="1">
    <source>
        <dbReference type="SAM" id="MobiDB-lite"/>
    </source>
</evidence>
<accession>A0A7J6KH57</accession>
<proteinExistence type="predicted"/>
<feature type="region of interest" description="Disordered" evidence="1">
    <location>
        <begin position="3848"/>
        <end position="3869"/>
    </location>
</feature>
<dbReference type="PANTHER" id="PTHR23019">
    <property type="entry name" value="NUCLEAR PORE MEMBRANE GLYCOPROTEIN GP210-RELATED"/>
    <property type="match status" value="1"/>
</dbReference>
<evidence type="ECO:0000259" key="3">
    <source>
        <dbReference type="Pfam" id="PF22969"/>
    </source>
</evidence>
<feature type="region of interest" description="Disordered" evidence="1">
    <location>
        <begin position="3706"/>
        <end position="3739"/>
    </location>
</feature>
<sequence length="3869" mass="413643">MRAFAASRRRTVQLDSVGRHEAPLAMPGFDAVSSSAFSSAVTCALSPGFPSTSLHPSSLRPQSLFCGPSSGASAVRSALLSKFSLSRLLLFLLLALLLLAVHPEKPAPGRLPGVAAAAAPSEQPQLKIGPAQVLLPSPAQAAGRLASASVSVRTLLIVENGSSLAAAPCFFWSVQHPDLIRVLHPDCAPSQPASACLLPSTSLSASGAGVCLPRVLVEASHHTPHKRGRSWIFASPGRPASSPGRQVSPSALRVQAVVAPIARIAFRTRDRRLAVGQLGDVGVLAFDEEGNIFTSLQGLVFIWKFEGERGVLQAEDITSDAEAASATRQWVERSSQSASGVHTPDSAAGPFWRSDMLLVRGLKTGKATISVRLAGDEHRHVGEARVSFVVHEPVLLLPAFQVLPPAAVFQYRLLRLQESSETVSGGGVSSLAVSRPRSPAFLSLPAPHIQFSADDLSLFDAEDRLPLARAVADAGASAIVAVDRAGLLRVVSPEFPGEGENARRFGLEGASLLRAVDTRTGEEQHAEVQVLVPSALRVFVDDVGDLERQPTWSSLAAAVEKQVRSLGDAQESHDVLLRRLVERDWTFGGAGERNSKVDAFAPQEELRMRLVKTGRARLGGDAAVDEDEEEDDVLVLVRGREYLFKVEMLARGLPRLVSIPRQPETAPRETETLATETLATETLATEPVEKEAREALSRSPVEEDSQFLAVATPKNAVFHWTCEDEGEEEESADDASESRPESQSCGLQRKGSGQQHMAWFSASQRSQGRLTASLLHVGSRASGAKAFWEPPVPLSLSLRFRVVDPVFLLFFPRPRGERGEEELGVRLSSDQPLLLPPLHSFVVEPWGGSGAYTLTSSDASLISVESLPASPQSPPFESSQLLAPFVWGEKGLRAARPSSRDSRQRFRLQNPAVADGETRKRRPGETGVAVLRLEDARQPQNAFEFLVVIAEPERVEISLDSFLIGESRANEDHVRGDMRRDARERRGGQDASERNRQDATQAIAIVTAFARIPSTLALPPKVSQWFAQPSLSSSETSLEDAARAVQLAASEWGKELDGDANEVSRHPLHRFPLQFANCTNLIPPAEQREEKRRLWTDKPDILMIQELRASVPYTCGVFRLTGKASGSARVFFSPSAALRAGATVDVFPPLELWVRLDRLLHPLPVSPQASPDAAALQAPRSARSAEQGLQENGGVERDRGAAGVEHQRPAGDACPTCASALLYSAPVAALAAGASLSGNARDDNVLSLAVGASLTFFTKGGPPERPAVYTQVRRGEVERADQQGTAAEVAILNGDRSVRVVCLRPGDTPAKILLEVSNRPKQGVHVHSVSTSVRLSIVCSVPRHLEIFPLPAFSTPSAAVAAPEPVTLAAFPVAPAAASPQVSPVSPFASAPSLFLRCGATHRFVAVAYDALLQPVVNATSFAASSAWSLAGDEGATAETGPKGVSLVSFFDLETRVGRGNSRVDERPRDAFIGSAEAAAVQVDSTSCCGVHRLSVHLQWPTAESMAGDTALRQEDQALLLRSLKEAREALHENGSTTSAWRDDLLSSTLSLVVLPPPRFLASNAFLPGFFPPVKEASFAPLRLFYHPEMVYRLLLQFTSPQTRLKVLPASSVSAVSSTAPFRVYTETPGPRLLADANSGVCSALSPEATVQRFSSLFRHLFDSRDRSASKKERPLPALPREGLDVATLVLGATQTEREGDLASPLLRLEPPFSWPTQEVCSPSCPVTSQEVFVLPSEEVGRDSSGGFVASGLLAVDDVSVLGDHPRSERLLAGQKKETRPALELQFFRVARVSLAVSPPETLLGSEQAEGGEQGGEQGGWIQGAWGEVEKGKAYGVKVSAFAADGKRLAPAFYPAMDLTLTISKKRKTPRSETLQTASQGREETPDATTPGWLYVHRVRDGRLAEAQQVEAQLSKEETDMSATVSFRHKTRSFDFFPSRRGSHSHERKPGQAEVEALASETRCGERFKQNCPDFFFFVDGFEPDAELVLSVRAVNWEPALSPHASGVSTPVSAEMTLALYPPLQVSPASLVLLPGGHSLQLTVRGGPCRRRDSRSSERGGGSSRLSAVRGCVSSDSAVVAAQVVEDGGFVLTSDAASEESRERRERGDILDETEFRVVELVTGEEGAAVVTVHAGDPTAEETAVSAPRTRLLRRAAATVQVIVALPTRVVVRRSVSGGNGFVGEPGRSLHRLDAARMGAVERTPVERGGEGEAARKGDSFLQEETLQLGLESVQKLHALLYDSEGREFNLGHLTAPTGRLAGPGVDRATSEGQRKLQLFGPVAALPPATASVCTYSWRVVESSSVVGLLDPSAMDLFSELSGAACTNASALPLPAAAASLRQSLSGSLPSVSVVGLRSGTARLHLRVECSARRQRDGSRAAKSSFLETEVSIVVSPSPFSPTPASSQSLLESPLSSFSTVASAVAGLSPLPAAKPSGPEWWTELFSSPRSSVSSFLFSASPSSLSSPLLVAPAAEYRLPCCVLRVLPVPDAACVCASRPREALPKAPEAARESGLESEVKCSCAEPTALQVLPGDGGFVTSSSLAAALLKIEARPASRAFAARPPEAGRTDKDSREEGEARDQALWLTARVDVTPVASVELRLRERTMALGGRQRVELLLKDALGRRVLPPTDIRLDVFSSHPSVISAEVEAGDSRHPFGAPVVALQASATQAGCAAVTVFLLAPAFLSDTVLVCTDSRASPSPGVARRLASAEAVPVLPGSVVHVLPDSRVYVHRVRPHLSFRLTFRLQPLLSALLALGAKGALGTAGGSAGPPVHLFPDFVWQEVQQVAASSGCVSVHAVARLVDRVAPSLAQSLHLSLAGLFRLLRRPASLLFEAASTFSPAFSVGEPLLHFSEETDAQQPQRFALCTGRPSSRPTASSAGASSPALVASSLSLKVTLNDVPAVLAALVSKKEESEGGKADGELSDFLLRVDGVSAFFSLLRKQLASAWWREQQVYRRQKEASEESCEPRRSARSRAATPDDNRQTAELQDESGVHAAAGCTYTLFGRAQDVPSSVTLFFSLVGFLDWSASFSPSTPVQASLCSSPFFACPTAHAVWNSSRPAVASVHTPRIVPARLFASAASNAAAPDVSDVEGPTAVALAPGLATISANNSAVLRLGVLPSPDLERDAGRASELGTQEASKLRLLAAAGCAGHFVEKTESQRTPLLTVASAAWMALSGSEMLSVSRLQSLGACATEEVGGRRGELFFSSFSSRIPATETKTPNNREEPSALFSPRGEVLFFRLQASPSAGTWTDVASSVYVQSSGSVQCAVSDPRLAPLFVAETTQLPLLSFESEERRKALGVRLSEQGRVSGAVEFDDEGDLLVAHACALQERRLLSVRSDLPRLLRLSTPGVVASVAPSETTTHGPAPSSVALPCGPATLSASQSSSSLPKFSLPVSVSLQTSRASRLLAFSPARLLSLADERGAERDAETLLRQRARYLFETFAVQTPRGARPDVAQSRVLQSACLALPFKPKMRVLFDARCMSLAAPQVVYVKATQRQKLGDGEGHESEKERSEELEDFFKEAHALGSLGDERQASVHEERSDDPARGSAALHATAETGAQLPLTLFVYPVPPVAADNAAAAPEQSRNRVSVDVSVSSEAYTVQTQQRGLLLAIRVSAATSPTHLASGDRASRHHKREASTGNWSVWTAPEAAQLTIESREWRQIVSLSLEPAGAVRQRREEKGEETLLFPSAFFSSSSERPLPGHESERVTGARSEDRRELKREVQFEQEEDSTQSLGEWLLLLLLLLGGGLFLLHRYWDFFQGAAFQSQPLPPRDETAVDKGGFGTSAPEKSVYPGLGENSLLMREKARLQAARQADAEALSNAFSTRCKDEQLSARVRTPQQKLQMQPDGQWKWVA</sequence>
<feature type="region of interest" description="Disordered" evidence="1">
    <location>
        <begin position="3540"/>
        <end position="3561"/>
    </location>
</feature>
<evidence type="ECO:0000313" key="4">
    <source>
        <dbReference type="EMBL" id="KAF4645766.1"/>
    </source>
</evidence>
<feature type="compositionally biased region" description="Basic and acidic residues" evidence="1">
    <location>
        <begin position="3540"/>
        <end position="3556"/>
    </location>
</feature>
<organism evidence="4 5">
    <name type="scientific">Toxoplasma gondii</name>
    <dbReference type="NCBI Taxonomy" id="5811"/>
    <lineage>
        <taxon>Eukaryota</taxon>
        <taxon>Sar</taxon>
        <taxon>Alveolata</taxon>
        <taxon>Apicomplexa</taxon>
        <taxon>Conoidasida</taxon>
        <taxon>Coccidia</taxon>
        <taxon>Eucoccidiorida</taxon>
        <taxon>Eimeriorina</taxon>
        <taxon>Sarcocystidae</taxon>
        <taxon>Toxoplasma</taxon>
    </lineage>
</organism>
<protein>
    <recommendedName>
        <fullName evidence="3">NUP210 Ig-like domain-containing protein</fullName>
    </recommendedName>
</protein>
<keyword evidence="5" id="KW-1185">Reference proteome</keyword>
<reference evidence="4 5" key="1">
    <citation type="submission" date="2020-03" db="EMBL/GenBank/DDBJ databases">
        <title>Genome sequence of Toxoplasma gondii RH-88 strain.</title>
        <authorList>
            <person name="Lorenzi H.A."/>
            <person name="Venepally P."/>
            <person name="Rozenberg A."/>
            <person name="Sibley D."/>
        </authorList>
    </citation>
    <scope>NUCLEOTIDE SEQUENCE [LARGE SCALE GENOMIC DNA]</scope>
    <source>
        <strain evidence="4 5">RH-88</strain>
    </source>
</reference>
<feature type="region of interest" description="Disordered" evidence="1">
    <location>
        <begin position="723"/>
        <end position="752"/>
    </location>
</feature>
<comment type="caution">
    <text evidence="4">The sequence shown here is derived from an EMBL/GenBank/DDBJ whole genome shotgun (WGS) entry which is preliminary data.</text>
</comment>
<name>A0A7J6KH57_TOXGO</name>
<feature type="region of interest" description="Disordered" evidence="1">
    <location>
        <begin position="898"/>
        <end position="922"/>
    </location>
</feature>
<feature type="region of interest" description="Disordered" evidence="1">
    <location>
        <begin position="1169"/>
        <end position="1202"/>
    </location>
</feature>
<dbReference type="PANTHER" id="PTHR23019:SF0">
    <property type="entry name" value="NUCLEAR PORE MEMBRANE GLYCOPROTEIN 210"/>
    <property type="match status" value="1"/>
</dbReference>
<dbReference type="Pfam" id="PF22969">
    <property type="entry name" value="Ig_NUP210_2nd"/>
    <property type="match status" value="1"/>
</dbReference>
<evidence type="ECO:0000256" key="2">
    <source>
        <dbReference type="SAM" id="Phobius"/>
    </source>
</evidence>
<keyword evidence="2" id="KW-1133">Transmembrane helix</keyword>
<feature type="region of interest" description="Disordered" evidence="1">
    <location>
        <begin position="972"/>
        <end position="998"/>
    </location>
</feature>
<feature type="compositionally biased region" description="Basic and acidic residues" evidence="1">
    <location>
        <begin position="3713"/>
        <end position="3737"/>
    </location>
</feature>
<feature type="compositionally biased region" description="Basic and acidic residues" evidence="1">
    <location>
        <begin position="2964"/>
        <end position="2975"/>
    </location>
</feature>
<feature type="region of interest" description="Disordered" evidence="1">
    <location>
        <begin position="2561"/>
        <end position="2582"/>
    </location>
</feature>
<dbReference type="EMBL" id="JAAUHK010000187">
    <property type="protein sequence ID" value="KAF4645766.1"/>
    <property type="molecule type" value="Genomic_DNA"/>
</dbReference>
<feature type="region of interest" description="Disordered" evidence="1">
    <location>
        <begin position="2964"/>
        <end position="2995"/>
    </location>
</feature>
<dbReference type="VEuPathDB" id="ToxoDB:TGME49_297745"/>
<feature type="region of interest" description="Disordered" evidence="1">
    <location>
        <begin position="2044"/>
        <end position="2067"/>
    </location>
</feature>
<feature type="domain" description="NUP210 Ig-like" evidence="3">
    <location>
        <begin position="281"/>
        <end position="382"/>
    </location>
</feature>
<dbReference type="Proteomes" id="UP000557509">
    <property type="component" value="Unassembled WGS sequence"/>
</dbReference>
<feature type="compositionally biased region" description="Acidic residues" evidence="1">
    <location>
        <begin position="723"/>
        <end position="735"/>
    </location>
</feature>
<feature type="compositionally biased region" description="Basic and acidic residues" evidence="1">
    <location>
        <begin position="972"/>
        <end position="997"/>
    </location>
</feature>
<feature type="compositionally biased region" description="Basic and acidic residues" evidence="1">
    <location>
        <begin position="2567"/>
        <end position="2582"/>
    </location>
</feature>
<feature type="region of interest" description="Disordered" evidence="1">
    <location>
        <begin position="1867"/>
        <end position="1889"/>
    </location>
</feature>
<dbReference type="InterPro" id="IPR045197">
    <property type="entry name" value="NUP210-like"/>
</dbReference>
<keyword evidence="2" id="KW-0472">Membrane</keyword>
<feature type="compositionally biased region" description="Polar residues" evidence="1">
    <location>
        <begin position="741"/>
        <end position="752"/>
    </location>
</feature>
<feature type="transmembrane region" description="Helical" evidence="2">
    <location>
        <begin position="85"/>
        <end position="102"/>
    </location>
</feature>
<keyword evidence="2" id="KW-0812">Transmembrane</keyword>
<dbReference type="InterPro" id="IPR055097">
    <property type="entry name" value="Ig_NUP210_2nd"/>
</dbReference>
<evidence type="ECO:0000313" key="5">
    <source>
        <dbReference type="Proteomes" id="UP000557509"/>
    </source>
</evidence>